<feature type="domain" description="Laminin G" evidence="6">
    <location>
        <begin position="642"/>
        <end position="829"/>
    </location>
</feature>
<comment type="caution">
    <text evidence="8">The sequence shown here is derived from an EMBL/GenBank/DDBJ whole genome shotgun (WGS) entry which is preliminary data.</text>
</comment>
<dbReference type="InterPro" id="IPR002126">
    <property type="entry name" value="Cadherin-like_dom"/>
</dbReference>
<dbReference type="CDD" id="cd00110">
    <property type="entry name" value="LamG"/>
    <property type="match status" value="1"/>
</dbReference>
<dbReference type="Pfam" id="PF00028">
    <property type="entry name" value="Cadherin"/>
    <property type="match status" value="1"/>
</dbReference>
<dbReference type="Gene3D" id="2.60.120.200">
    <property type="match status" value="1"/>
</dbReference>
<organism evidence="8 9">
    <name type="scientific">Fragariocoptes setiger</name>
    <dbReference type="NCBI Taxonomy" id="1670756"/>
    <lineage>
        <taxon>Eukaryota</taxon>
        <taxon>Metazoa</taxon>
        <taxon>Ecdysozoa</taxon>
        <taxon>Arthropoda</taxon>
        <taxon>Chelicerata</taxon>
        <taxon>Arachnida</taxon>
        <taxon>Acari</taxon>
        <taxon>Acariformes</taxon>
        <taxon>Trombidiformes</taxon>
        <taxon>Prostigmata</taxon>
        <taxon>Eupodina</taxon>
        <taxon>Eriophyoidea</taxon>
        <taxon>Phytoptidae</taxon>
        <taxon>Fragariocoptes</taxon>
    </lineage>
</organism>
<evidence type="ECO:0000256" key="3">
    <source>
        <dbReference type="PROSITE-ProRule" id="PRU00043"/>
    </source>
</evidence>
<evidence type="ECO:0000259" key="6">
    <source>
        <dbReference type="PROSITE" id="PS50025"/>
    </source>
</evidence>
<dbReference type="InterPro" id="IPR015919">
    <property type="entry name" value="Cadherin-like_sf"/>
</dbReference>
<feature type="domain" description="Cadherin" evidence="7">
    <location>
        <begin position="358"/>
        <end position="459"/>
    </location>
</feature>
<dbReference type="SMART" id="SM00282">
    <property type="entry name" value="LamG"/>
    <property type="match status" value="1"/>
</dbReference>
<feature type="region of interest" description="Disordered" evidence="5">
    <location>
        <begin position="529"/>
        <end position="637"/>
    </location>
</feature>
<sequence>FVRRKGHIAATIDAGYTTGCKADLTPSADLLQQRSSTTNGQQTAKTKQIPSVPSTVTHHDLLPCVRHTGVISVISRVDIKQSVTYILDVKVVNRISSNSDSLSSHNSEIHRGADAEKLVAPFTKVAAIVDLIDINDNEPEPNKHVTHCFAYNNIESSIPLCTIPVGDADSGVNGQISFSIATEDGLSDTQEFKIDVNTGTIYKAKRNVKKLLEGDYSFVISIIDHGVPYLETAARIIVTIVAPANRTNNHAPIFIGNPEKLITISENAKVGTPISFIGATDADGDRVSMHIVSGNTEGNYAIEEGNLVIARDHLFSRNIVSNLTIMATDGIDSIYHNITVVVPKVVKAIPIRIFQHDTMLDRVSAVDEPIVANLTDDAVDVHYANFSIYSASSTYAMAAFTIDPCCGIVRLRKQLDYKMCKDCNLVIEITDTRFPRDYYRSFSKLNFQVLGSSTQPPSQVGPTMAPTKSDIKPISSTTSIASSDFETIPPTSIATPFPGIADTTTSYRITHASTSSLPSTFLDSNVLPVRSSTTPTPSLNKITTSSGNRSQAHVSKNVEKNTVTIDRPAHPTLSPSPPDIGRDSSSIEQLVTRPHVHRNHTHSTTAYWPTRPPPTAYHKSHPSIPDTEIATTPSPGLHRKRHSLFSFSGSSFIKYTTNTPEISKLTLQFRTCQSKFILMYSNSSHGSYILDAVGSNLRFRFAIPVLGSSGNFNGLIQLKSIMVNDGLWHELTLEKHGATYSLTVDKIFFSSTEAPIGKFAQSSFPNGIYHHYFGAETILVNEMGFIYDTVRENGLIGCMNDIRIGSVPLVVLEEVSLPGLGLTNIELGCNQNPTSMITCSPIMSFDVPPPPSAPGAKEPPIADSFDADISYSSYRSGTFGLLYFRDRLLIPWKIKEQTPKEQE</sequence>
<keyword evidence="1" id="KW-0812">Transmembrane</keyword>
<gene>
    <name evidence="8" type="primary">kug</name>
    <name evidence="8" type="ORF">GZH46_01737</name>
</gene>
<dbReference type="PANTHER" id="PTHR24026">
    <property type="entry name" value="FAT ATYPICAL CADHERIN-RELATED"/>
    <property type="match status" value="1"/>
</dbReference>
<evidence type="ECO:0000256" key="5">
    <source>
        <dbReference type="SAM" id="MobiDB-lite"/>
    </source>
</evidence>
<feature type="compositionally biased region" description="Polar residues" evidence="5">
    <location>
        <begin position="530"/>
        <end position="564"/>
    </location>
</feature>
<dbReference type="Proteomes" id="UP000825002">
    <property type="component" value="Unassembled WGS sequence"/>
</dbReference>
<dbReference type="InterPro" id="IPR013320">
    <property type="entry name" value="ConA-like_dom_sf"/>
</dbReference>
<evidence type="ECO:0000256" key="4">
    <source>
        <dbReference type="PROSITE-ProRule" id="PRU00122"/>
    </source>
</evidence>
<feature type="region of interest" description="Disordered" evidence="5">
    <location>
        <begin position="453"/>
        <end position="473"/>
    </location>
</feature>
<feature type="domain" description="Cadherin" evidence="7">
    <location>
        <begin position="167"/>
        <end position="254"/>
    </location>
</feature>
<dbReference type="SUPFAM" id="SSF49899">
    <property type="entry name" value="Concanavalin A-like lectins/glucanases"/>
    <property type="match status" value="1"/>
</dbReference>
<dbReference type="EMBL" id="JAIFTH010000358">
    <property type="protein sequence ID" value="KAG9509734.1"/>
    <property type="molecule type" value="Genomic_DNA"/>
</dbReference>
<comment type="caution">
    <text evidence="4">Lacks conserved residue(s) required for the propagation of feature annotation.</text>
</comment>
<dbReference type="InterPro" id="IPR001791">
    <property type="entry name" value="Laminin_G"/>
</dbReference>
<evidence type="ECO:0000256" key="1">
    <source>
        <dbReference type="ARBA" id="ARBA00022692"/>
    </source>
</evidence>
<dbReference type="Gene3D" id="2.60.40.60">
    <property type="entry name" value="Cadherins"/>
    <property type="match status" value="2"/>
</dbReference>
<keyword evidence="9" id="KW-1185">Reference proteome</keyword>
<evidence type="ECO:0000313" key="8">
    <source>
        <dbReference type="EMBL" id="KAG9509734.1"/>
    </source>
</evidence>
<dbReference type="Pfam" id="PF02210">
    <property type="entry name" value="Laminin_G_2"/>
    <property type="match status" value="1"/>
</dbReference>
<evidence type="ECO:0000259" key="7">
    <source>
        <dbReference type="PROSITE" id="PS50268"/>
    </source>
</evidence>
<keyword evidence="2" id="KW-1133">Transmembrane helix</keyword>
<reference evidence="8 9" key="1">
    <citation type="submission" date="2020-10" db="EMBL/GenBank/DDBJ databases">
        <authorList>
            <person name="Klimov P.B."/>
            <person name="Dyachkov S.M."/>
            <person name="Chetverikov P.E."/>
        </authorList>
    </citation>
    <scope>NUCLEOTIDE SEQUENCE [LARGE SCALE GENOMIC DNA]</scope>
    <source>
        <strain evidence="8">BMOC 18-1129-001#AD2665</strain>
        <tissue evidence="8">Entire mites</tissue>
    </source>
</reference>
<evidence type="ECO:0000256" key="2">
    <source>
        <dbReference type="ARBA" id="ARBA00022989"/>
    </source>
</evidence>
<accession>A0ABQ7S8I6</accession>
<dbReference type="PANTHER" id="PTHR24026:SF51">
    <property type="entry name" value="PROTOCADHERIN-LIKE WING POLARITY PROTEIN STAN"/>
    <property type="match status" value="1"/>
</dbReference>
<evidence type="ECO:0000313" key="9">
    <source>
        <dbReference type="Proteomes" id="UP000825002"/>
    </source>
</evidence>
<proteinExistence type="predicted"/>
<dbReference type="SUPFAM" id="SSF49313">
    <property type="entry name" value="Cadherin-like"/>
    <property type="match status" value="3"/>
</dbReference>
<dbReference type="CDD" id="cd11304">
    <property type="entry name" value="Cadherin_repeat"/>
    <property type="match status" value="2"/>
</dbReference>
<keyword evidence="3" id="KW-0106">Calcium</keyword>
<dbReference type="PROSITE" id="PS50268">
    <property type="entry name" value="CADHERIN_2"/>
    <property type="match status" value="2"/>
</dbReference>
<feature type="non-terminal residue" evidence="8">
    <location>
        <position position="1"/>
    </location>
</feature>
<protein>
    <submittedName>
        <fullName evidence="8">Fat-like cadherin-related tumor suppressor-like protein</fullName>
    </submittedName>
</protein>
<keyword evidence="2" id="KW-0472">Membrane</keyword>
<dbReference type="PROSITE" id="PS50025">
    <property type="entry name" value="LAM_G_DOMAIN"/>
    <property type="match status" value="1"/>
</dbReference>
<dbReference type="SMART" id="SM00112">
    <property type="entry name" value="CA"/>
    <property type="match status" value="2"/>
</dbReference>
<name>A0ABQ7S8I6_9ACAR</name>